<feature type="domain" description="Protein YTP1-like C-terminal" evidence="2">
    <location>
        <begin position="1"/>
        <end position="174"/>
    </location>
</feature>
<protein>
    <recommendedName>
        <fullName evidence="2">Protein YTP1-like C-terminal domain-containing protein</fullName>
    </recommendedName>
</protein>
<name>A0AAW0G553_9APHY</name>
<dbReference type="EMBL" id="JASBNA010000024">
    <property type="protein sequence ID" value="KAK7684717.1"/>
    <property type="molecule type" value="Genomic_DNA"/>
</dbReference>
<accession>A0AAW0G553</accession>
<dbReference type="Pfam" id="PF10355">
    <property type="entry name" value="Ytp1"/>
    <property type="match status" value="1"/>
</dbReference>
<evidence type="ECO:0000313" key="4">
    <source>
        <dbReference type="Proteomes" id="UP001385951"/>
    </source>
</evidence>
<feature type="transmembrane region" description="Helical" evidence="1">
    <location>
        <begin position="152"/>
        <end position="175"/>
    </location>
</feature>
<keyword evidence="1" id="KW-0812">Transmembrane</keyword>
<dbReference type="PANTHER" id="PTHR31685:SF2">
    <property type="entry name" value="PROTEIN YTP1"/>
    <property type="match status" value="1"/>
</dbReference>
<organism evidence="3 4">
    <name type="scientific">Cerrena zonata</name>
    <dbReference type="NCBI Taxonomy" id="2478898"/>
    <lineage>
        <taxon>Eukaryota</taxon>
        <taxon>Fungi</taxon>
        <taxon>Dikarya</taxon>
        <taxon>Basidiomycota</taxon>
        <taxon>Agaricomycotina</taxon>
        <taxon>Agaricomycetes</taxon>
        <taxon>Polyporales</taxon>
        <taxon>Cerrenaceae</taxon>
        <taxon>Cerrena</taxon>
    </lineage>
</organism>
<proteinExistence type="predicted"/>
<gene>
    <name evidence="3" type="ORF">QCA50_012300</name>
</gene>
<feature type="transmembrane region" description="Helical" evidence="1">
    <location>
        <begin position="114"/>
        <end position="132"/>
    </location>
</feature>
<dbReference type="InterPro" id="IPR018827">
    <property type="entry name" value="YTP1_C"/>
</dbReference>
<evidence type="ECO:0000259" key="2">
    <source>
        <dbReference type="Pfam" id="PF10355"/>
    </source>
</evidence>
<keyword evidence="1" id="KW-1133">Transmembrane helix</keyword>
<evidence type="ECO:0000313" key="3">
    <source>
        <dbReference type="EMBL" id="KAK7684717.1"/>
    </source>
</evidence>
<evidence type="ECO:0000256" key="1">
    <source>
        <dbReference type="SAM" id="Phobius"/>
    </source>
</evidence>
<dbReference type="PANTHER" id="PTHR31685">
    <property type="entry name" value="INTEGRAL MEMBRANE PROTEIN (AFU_ORTHOLOGUE AFUA_6G12730)-RELATED"/>
    <property type="match status" value="1"/>
</dbReference>
<dbReference type="AlphaFoldDB" id="A0AAW0G553"/>
<feature type="transmembrane region" description="Helical" evidence="1">
    <location>
        <begin position="79"/>
        <end position="102"/>
    </location>
</feature>
<keyword evidence="4" id="KW-1185">Reference proteome</keyword>
<dbReference type="Proteomes" id="UP001385951">
    <property type="component" value="Unassembled WGS sequence"/>
</dbReference>
<sequence length="215" mass="24250">MCLWGIVNTFTEHRWGREGWSHGDYQHTAMGIIWWCGGLLGMWLTRKNNVRSFIPAFLLIFTGYAMSQHAQHLEISTKVHALFGIVLMGAGVTRIIEISIILQDLASSTSGKILSFQHLPPLCLVLSGILFMSANEEQLILVKDLGADHSAYIMVVVGAGFMIYLWMIILLSFYLRLVGYNENGELSQQSYHQVSSNEAQEFELSDLSDHEERTP</sequence>
<comment type="caution">
    <text evidence="3">The sequence shown here is derived from an EMBL/GenBank/DDBJ whole genome shotgun (WGS) entry which is preliminary data.</text>
</comment>
<feature type="transmembrane region" description="Helical" evidence="1">
    <location>
        <begin position="25"/>
        <end position="43"/>
    </location>
</feature>
<keyword evidence="1" id="KW-0472">Membrane</keyword>
<feature type="transmembrane region" description="Helical" evidence="1">
    <location>
        <begin position="50"/>
        <end position="67"/>
    </location>
</feature>
<reference evidence="3 4" key="1">
    <citation type="submission" date="2022-09" db="EMBL/GenBank/DDBJ databases">
        <authorList>
            <person name="Palmer J.M."/>
        </authorList>
    </citation>
    <scope>NUCLEOTIDE SEQUENCE [LARGE SCALE GENOMIC DNA]</scope>
    <source>
        <strain evidence="3 4">DSM 7382</strain>
    </source>
</reference>